<dbReference type="RefSeq" id="WP_092409832.1">
    <property type="nucleotide sequence ID" value="NZ_FOVF01000029.1"/>
</dbReference>
<sequence length="85" mass="9689">MTMKKASENARTAVNALQAIGSICADLAPLDMPMTDEQIRQRADLIRSVIKTRQQMLQFRDRAKALGEALERFRTRQEEIRSKVA</sequence>
<keyword evidence="2" id="KW-1185">Reference proteome</keyword>
<name>A0A1I4ZW40_9GAMM</name>
<evidence type="ECO:0000313" key="1">
    <source>
        <dbReference type="EMBL" id="SFN54446.1"/>
    </source>
</evidence>
<accession>A0A1I4ZW40</accession>
<reference evidence="1 2" key="1">
    <citation type="submission" date="2016-10" db="EMBL/GenBank/DDBJ databases">
        <authorList>
            <person name="de Groot N.N."/>
        </authorList>
    </citation>
    <scope>NUCLEOTIDE SEQUENCE [LARGE SCALE GENOMIC DNA]</scope>
    <source>
        <strain evidence="1 2">CGMCC 1.7659</strain>
    </source>
</reference>
<protein>
    <submittedName>
        <fullName evidence="1">Uncharacterized protein</fullName>
    </submittedName>
</protein>
<organism evidence="1 2">
    <name type="scientific">Dokdonella immobilis</name>
    <dbReference type="NCBI Taxonomy" id="578942"/>
    <lineage>
        <taxon>Bacteria</taxon>
        <taxon>Pseudomonadati</taxon>
        <taxon>Pseudomonadota</taxon>
        <taxon>Gammaproteobacteria</taxon>
        <taxon>Lysobacterales</taxon>
        <taxon>Rhodanobacteraceae</taxon>
        <taxon>Dokdonella</taxon>
    </lineage>
</organism>
<evidence type="ECO:0000313" key="2">
    <source>
        <dbReference type="Proteomes" id="UP000198575"/>
    </source>
</evidence>
<proteinExistence type="predicted"/>
<dbReference type="STRING" id="578942.SAMN05216289_12956"/>
<dbReference type="AlphaFoldDB" id="A0A1I4ZW40"/>
<dbReference type="Proteomes" id="UP000198575">
    <property type="component" value="Unassembled WGS sequence"/>
</dbReference>
<dbReference type="EMBL" id="FOVF01000029">
    <property type="protein sequence ID" value="SFN54446.1"/>
    <property type="molecule type" value="Genomic_DNA"/>
</dbReference>
<gene>
    <name evidence="1" type="ORF">SAMN05216289_12956</name>
</gene>